<gene>
    <name evidence="2" type="ORF">AACT_1203</name>
</gene>
<evidence type="ECO:0000313" key="3">
    <source>
        <dbReference type="Proteomes" id="UP000503483"/>
    </source>
</evidence>
<evidence type="ECO:0000259" key="1">
    <source>
        <dbReference type="PROSITE" id="PS50206"/>
    </source>
</evidence>
<dbReference type="EMBL" id="CP042652">
    <property type="protein sequence ID" value="QKE28383.1"/>
    <property type="molecule type" value="Genomic_DNA"/>
</dbReference>
<organism evidence="2 3">
    <name type="scientific">Arcobacter acticola</name>
    <dbReference type="NCBI Taxonomy" id="1849015"/>
    <lineage>
        <taxon>Bacteria</taxon>
        <taxon>Pseudomonadati</taxon>
        <taxon>Campylobacterota</taxon>
        <taxon>Epsilonproteobacteria</taxon>
        <taxon>Campylobacterales</taxon>
        <taxon>Arcobacteraceae</taxon>
        <taxon>Arcobacter</taxon>
    </lineage>
</organism>
<dbReference type="RefSeq" id="WP_172125946.1">
    <property type="nucleotide sequence ID" value="NZ_CP042652.1"/>
</dbReference>
<reference evidence="2 3" key="1">
    <citation type="submission" date="2019-08" db="EMBL/GenBank/DDBJ databases">
        <title>Complete genome sequence of Arcobacter acticola.</title>
        <authorList>
            <person name="Miller W."/>
        </authorList>
    </citation>
    <scope>NUCLEOTIDE SEQUENCE [LARGE SCALE GENOMIC DNA]</scope>
    <source>
        <strain evidence="2 3">KCTC 52212</strain>
    </source>
</reference>
<dbReference type="InterPro" id="IPR001763">
    <property type="entry name" value="Rhodanese-like_dom"/>
</dbReference>
<dbReference type="SMART" id="SM00450">
    <property type="entry name" value="RHOD"/>
    <property type="match status" value="1"/>
</dbReference>
<dbReference type="PANTHER" id="PTHR43031:SF1">
    <property type="entry name" value="PYRIDINE NUCLEOTIDE-DISULPHIDE OXIDOREDUCTASE"/>
    <property type="match status" value="1"/>
</dbReference>
<dbReference type="Gene3D" id="3.40.250.10">
    <property type="entry name" value="Rhodanese-like domain"/>
    <property type="match status" value="1"/>
</dbReference>
<dbReference type="KEGG" id="paco:AACT_1203"/>
<dbReference type="Pfam" id="PF00581">
    <property type="entry name" value="Rhodanese"/>
    <property type="match status" value="1"/>
</dbReference>
<dbReference type="InterPro" id="IPR050229">
    <property type="entry name" value="GlpE_sulfurtransferase"/>
</dbReference>
<protein>
    <submittedName>
        <fullName evidence="2">Rhodanese-like domain-containing protein</fullName>
    </submittedName>
</protein>
<feature type="domain" description="Rhodanese" evidence="1">
    <location>
        <begin position="34"/>
        <end position="114"/>
    </location>
</feature>
<evidence type="ECO:0000313" key="2">
    <source>
        <dbReference type="EMBL" id="QKE28383.1"/>
    </source>
</evidence>
<dbReference type="InterPro" id="IPR036873">
    <property type="entry name" value="Rhodanese-like_dom_sf"/>
</dbReference>
<dbReference type="PANTHER" id="PTHR43031">
    <property type="entry name" value="FAD-DEPENDENT OXIDOREDUCTASE"/>
    <property type="match status" value="1"/>
</dbReference>
<dbReference type="AlphaFoldDB" id="A0A6M8EAN7"/>
<dbReference type="Proteomes" id="UP000503483">
    <property type="component" value="Chromosome"/>
</dbReference>
<dbReference type="SUPFAM" id="SSF52821">
    <property type="entry name" value="Rhodanese/Cell cycle control phosphatase"/>
    <property type="match status" value="1"/>
</dbReference>
<sequence length="115" mass="12665">MNDNLIYALIALAVYIAYKKYTQSKVLKLVPDLLSKGGKIIDVRSVEEFKSAHKTGSINIPLGSLNNRLNELDNTKPIILCCASGSRSAIAKRTLLAKGFKNVHNAGTWRSLSKY</sequence>
<accession>A0A6M8EAN7</accession>
<dbReference type="CDD" id="cd00158">
    <property type="entry name" value="RHOD"/>
    <property type="match status" value="1"/>
</dbReference>
<dbReference type="PROSITE" id="PS50206">
    <property type="entry name" value="RHODANESE_3"/>
    <property type="match status" value="1"/>
</dbReference>
<name>A0A6M8EAN7_9BACT</name>
<proteinExistence type="predicted"/>
<keyword evidence="3" id="KW-1185">Reference proteome</keyword>